<dbReference type="GO" id="GO:0008880">
    <property type="term" value="F:glucuronate isomerase activity"/>
    <property type="evidence" value="ECO:0007669"/>
    <property type="project" value="InterPro"/>
</dbReference>
<dbReference type="InterPro" id="IPR011051">
    <property type="entry name" value="RmlC_Cupin_sf"/>
</dbReference>
<keyword evidence="1 3" id="KW-0413">Isomerase</keyword>
<accession>A0A1M5A8L4</accession>
<dbReference type="EC" id="5.3.1.30" evidence="2"/>
<dbReference type="EMBL" id="FQVL01000012">
    <property type="protein sequence ID" value="SHF26477.1"/>
    <property type="molecule type" value="Genomic_DNA"/>
</dbReference>
<sequence length="272" mass="31164">MSNLIRKAAAYLPNVDKKSVINLTPSDANWDYIGFEVVKLQTGQSYKLDTQHQEVCVVLLCGHVSARAGNQSWEQFGNRKQIFEQTKPFALYVTTQTIVEVKALSYVELALCKAPAQGKYPTRLIHPDEVSSERRGYGNMERFIHNILPDQALAEHLLVVEVFTPNGNWSSFPPHKHDELRLPNETQLEELYYHRMTPSTGFAFQRVYTDDRSLDDSFSVEDQDIVLVPKGYHPVSATPGTELYYLNVMAGPVRQWKFTNEPNFEWLIQPSR</sequence>
<dbReference type="AlphaFoldDB" id="A0A1M5A8L4"/>
<evidence type="ECO:0000313" key="4">
    <source>
        <dbReference type="Proteomes" id="UP000184476"/>
    </source>
</evidence>
<dbReference type="Gene3D" id="2.60.120.10">
    <property type="entry name" value="Jelly Rolls"/>
    <property type="match status" value="2"/>
</dbReference>
<dbReference type="PIRSF" id="PIRSF036628">
    <property type="entry name" value="IolB"/>
    <property type="match status" value="1"/>
</dbReference>
<dbReference type="InterPro" id="IPR021120">
    <property type="entry name" value="KduI/IolB_isomerase"/>
</dbReference>
<evidence type="ECO:0000256" key="1">
    <source>
        <dbReference type="ARBA" id="ARBA00023235"/>
    </source>
</evidence>
<dbReference type="GO" id="GO:0019310">
    <property type="term" value="P:inositol catabolic process"/>
    <property type="evidence" value="ECO:0007669"/>
    <property type="project" value="UniProtKB-UniRule"/>
</dbReference>
<dbReference type="PANTHER" id="PTHR39193">
    <property type="entry name" value="5-DEOXY-GLUCURONATE ISOMERASE"/>
    <property type="match status" value="1"/>
</dbReference>
<gene>
    <name evidence="3" type="ORF">SAMN05444392_11276</name>
</gene>
<dbReference type="Pfam" id="PF04962">
    <property type="entry name" value="KduI"/>
    <property type="match status" value="1"/>
</dbReference>
<dbReference type="SUPFAM" id="SSF51182">
    <property type="entry name" value="RmlC-like cupins"/>
    <property type="match status" value="1"/>
</dbReference>
<keyword evidence="4" id="KW-1185">Reference proteome</keyword>
<proteinExistence type="predicted"/>
<reference evidence="3 4" key="1">
    <citation type="submission" date="2016-11" db="EMBL/GenBank/DDBJ databases">
        <authorList>
            <person name="Jaros S."/>
            <person name="Januszkiewicz K."/>
            <person name="Wedrychowicz H."/>
        </authorList>
    </citation>
    <scope>NUCLEOTIDE SEQUENCE [LARGE SCALE GENOMIC DNA]</scope>
    <source>
        <strain evidence="3 4">DSM 44666</strain>
    </source>
</reference>
<dbReference type="GO" id="GO:0102482">
    <property type="term" value="F:5-deoxy-D-glucuronate isomerase activity"/>
    <property type="evidence" value="ECO:0007669"/>
    <property type="project" value="UniProtKB-EC"/>
</dbReference>
<dbReference type="InterPro" id="IPR024203">
    <property type="entry name" value="Deoxy-glucuronate_isom_IolB"/>
</dbReference>
<dbReference type="RefSeq" id="WP_073156773.1">
    <property type="nucleotide sequence ID" value="NZ_FQVL01000012.1"/>
</dbReference>
<dbReference type="PANTHER" id="PTHR39193:SF1">
    <property type="entry name" value="5-DEOXY-GLUCURONATE ISOMERASE"/>
    <property type="match status" value="1"/>
</dbReference>
<dbReference type="InterPro" id="IPR014710">
    <property type="entry name" value="RmlC-like_jellyroll"/>
</dbReference>
<name>A0A1M5A8L4_9BACL</name>
<evidence type="ECO:0000313" key="3">
    <source>
        <dbReference type="EMBL" id="SHF26477.1"/>
    </source>
</evidence>
<dbReference type="NCBIfam" id="TIGR04378">
    <property type="entry name" value="myo_inos_iolB"/>
    <property type="match status" value="1"/>
</dbReference>
<evidence type="ECO:0000256" key="2">
    <source>
        <dbReference type="NCBIfam" id="TIGR04378"/>
    </source>
</evidence>
<dbReference type="Proteomes" id="UP000184476">
    <property type="component" value="Unassembled WGS sequence"/>
</dbReference>
<dbReference type="STRING" id="112248.SAMN05444392_11276"/>
<organism evidence="3 4">
    <name type="scientific">Seinonella peptonophila</name>
    <dbReference type="NCBI Taxonomy" id="112248"/>
    <lineage>
        <taxon>Bacteria</taxon>
        <taxon>Bacillati</taxon>
        <taxon>Bacillota</taxon>
        <taxon>Bacilli</taxon>
        <taxon>Bacillales</taxon>
        <taxon>Thermoactinomycetaceae</taxon>
        <taxon>Seinonella</taxon>
    </lineage>
</organism>
<dbReference type="OrthoDB" id="9799936at2"/>
<protein>
    <recommendedName>
        <fullName evidence="2">5-deoxy-glucuronate isomerase</fullName>
        <ecNumber evidence="2">5.3.1.30</ecNumber>
    </recommendedName>
</protein>